<evidence type="ECO:0000313" key="3">
    <source>
        <dbReference type="Proteomes" id="UP000321393"/>
    </source>
</evidence>
<dbReference type="SUPFAM" id="SSF54001">
    <property type="entry name" value="Cysteine proteinases"/>
    <property type="match status" value="1"/>
</dbReference>
<dbReference type="InterPro" id="IPR038765">
    <property type="entry name" value="Papain-like_cys_pep_sf"/>
</dbReference>
<sequence length="129" mass="14932">MDTRRLDNKKAEWTDTTTHLNLWTEEDLEYYFNIAVGDFQDKLGCGDVNYVIGCINIKENWLAIAANMRKCKMYVFDSMPNYVEKKLVDQALEMHARCIPSLAIAIGMSLHSKCFKYSPWPVLRSNTTL</sequence>
<protein>
    <submittedName>
        <fullName evidence="1">Ulp1-like peptidase</fullName>
    </submittedName>
</protein>
<accession>A0A5A7T4M1</accession>
<dbReference type="EMBL" id="SSTD01017328">
    <property type="protein sequence ID" value="TYJ99980.1"/>
    <property type="molecule type" value="Genomic_DNA"/>
</dbReference>
<dbReference type="OrthoDB" id="1834277at2759"/>
<dbReference type="Proteomes" id="UP000321947">
    <property type="component" value="Unassembled WGS sequence"/>
</dbReference>
<reference evidence="3 4" key="1">
    <citation type="submission" date="2019-08" db="EMBL/GenBank/DDBJ databases">
        <title>Draft genome sequences of two oriental melons (Cucumis melo L. var makuwa).</title>
        <authorList>
            <person name="Kwon S.-Y."/>
        </authorList>
    </citation>
    <scope>NUCLEOTIDE SEQUENCE [LARGE SCALE GENOMIC DNA]</scope>
    <source>
        <strain evidence="4">cv. Chang Bougi</strain>
        <strain evidence="3">cv. SW 3</strain>
        <tissue evidence="1">Leaf</tissue>
    </source>
</reference>
<organism evidence="1 3">
    <name type="scientific">Cucumis melo var. makuwa</name>
    <name type="common">Oriental melon</name>
    <dbReference type="NCBI Taxonomy" id="1194695"/>
    <lineage>
        <taxon>Eukaryota</taxon>
        <taxon>Viridiplantae</taxon>
        <taxon>Streptophyta</taxon>
        <taxon>Embryophyta</taxon>
        <taxon>Tracheophyta</taxon>
        <taxon>Spermatophyta</taxon>
        <taxon>Magnoliopsida</taxon>
        <taxon>eudicotyledons</taxon>
        <taxon>Gunneridae</taxon>
        <taxon>Pentapetalae</taxon>
        <taxon>rosids</taxon>
        <taxon>fabids</taxon>
        <taxon>Cucurbitales</taxon>
        <taxon>Cucurbitaceae</taxon>
        <taxon>Benincaseae</taxon>
        <taxon>Cucumis</taxon>
    </lineage>
</organism>
<dbReference type="EMBL" id="SSTE01019655">
    <property type="protein sequence ID" value="KAA0036501.1"/>
    <property type="molecule type" value="Genomic_DNA"/>
</dbReference>
<evidence type="ECO:0000313" key="4">
    <source>
        <dbReference type="Proteomes" id="UP000321947"/>
    </source>
</evidence>
<comment type="caution">
    <text evidence="1">The sequence shown here is derived from an EMBL/GenBank/DDBJ whole genome shotgun (WGS) entry which is preliminary data.</text>
</comment>
<name>A0A5A7T4M1_CUCMM</name>
<dbReference type="Proteomes" id="UP000321393">
    <property type="component" value="Unassembled WGS sequence"/>
</dbReference>
<gene>
    <name evidence="2" type="ORF">E5676_scaffold360G00250</name>
    <name evidence="1" type="ORF">E6C27_scaffold147G00700</name>
</gene>
<evidence type="ECO:0000313" key="1">
    <source>
        <dbReference type="EMBL" id="KAA0036501.1"/>
    </source>
</evidence>
<dbReference type="AlphaFoldDB" id="A0A5A7T4M1"/>
<evidence type="ECO:0000313" key="2">
    <source>
        <dbReference type="EMBL" id="TYJ99980.1"/>
    </source>
</evidence>
<proteinExistence type="predicted"/>